<reference evidence="1 2" key="1">
    <citation type="journal article" date="2022" name="DNA Res.">
        <title>Chromosomal-level genome assembly of the orchid tree Bauhinia variegata (Leguminosae; Cercidoideae) supports the allotetraploid origin hypothesis of Bauhinia.</title>
        <authorList>
            <person name="Zhong Y."/>
            <person name="Chen Y."/>
            <person name="Zheng D."/>
            <person name="Pang J."/>
            <person name="Liu Y."/>
            <person name="Luo S."/>
            <person name="Meng S."/>
            <person name="Qian L."/>
            <person name="Wei D."/>
            <person name="Dai S."/>
            <person name="Zhou R."/>
        </authorList>
    </citation>
    <scope>NUCLEOTIDE SEQUENCE [LARGE SCALE GENOMIC DNA]</scope>
    <source>
        <strain evidence="1">BV-YZ2020</strain>
    </source>
</reference>
<evidence type="ECO:0000313" key="1">
    <source>
        <dbReference type="EMBL" id="KAI4305611.1"/>
    </source>
</evidence>
<organism evidence="1 2">
    <name type="scientific">Bauhinia variegata</name>
    <name type="common">Purple orchid tree</name>
    <name type="synonym">Phanera variegata</name>
    <dbReference type="NCBI Taxonomy" id="167791"/>
    <lineage>
        <taxon>Eukaryota</taxon>
        <taxon>Viridiplantae</taxon>
        <taxon>Streptophyta</taxon>
        <taxon>Embryophyta</taxon>
        <taxon>Tracheophyta</taxon>
        <taxon>Spermatophyta</taxon>
        <taxon>Magnoliopsida</taxon>
        <taxon>eudicotyledons</taxon>
        <taxon>Gunneridae</taxon>
        <taxon>Pentapetalae</taxon>
        <taxon>rosids</taxon>
        <taxon>fabids</taxon>
        <taxon>Fabales</taxon>
        <taxon>Fabaceae</taxon>
        <taxon>Cercidoideae</taxon>
        <taxon>Cercideae</taxon>
        <taxon>Bauhiniinae</taxon>
        <taxon>Bauhinia</taxon>
    </lineage>
</organism>
<proteinExistence type="predicted"/>
<evidence type="ECO:0000313" key="2">
    <source>
        <dbReference type="Proteomes" id="UP000828941"/>
    </source>
</evidence>
<dbReference type="EMBL" id="CM039437">
    <property type="protein sequence ID" value="KAI4305611.1"/>
    <property type="molecule type" value="Genomic_DNA"/>
</dbReference>
<gene>
    <name evidence="1" type="ORF">L6164_028967</name>
</gene>
<name>A0ACB9L870_BAUVA</name>
<comment type="caution">
    <text evidence="1">The sequence shown here is derived from an EMBL/GenBank/DDBJ whole genome shotgun (WGS) entry which is preliminary data.</text>
</comment>
<accession>A0ACB9L870</accession>
<protein>
    <submittedName>
        <fullName evidence="1">Uncharacterized protein</fullName>
    </submittedName>
</protein>
<dbReference type="Proteomes" id="UP000828941">
    <property type="component" value="Chromosome 12"/>
</dbReference>
<keyword evidence="2" id="KW-1185">Reference proteome</keyword>
<sequence>MKQQNLLLMLVIMFHSTLAQLSPIQPPTKSPPAPTLPQPPAASPPPGMSTVPLVPATPNAAPKPAVHRAPTTDVEAILTKAKRFSVLVRLLKSTQLINQLHSTLHCKLWRTNPFRPRRSLFCKTKSSQVSMTTGAVNASVTGTVYTDKKLAIYQVDKVLLPLDLVLPHKAPAQAPALTSAKGDLPKTDDDKTKPSAADQSGSKDDSSKSEDGEASAVTVDASCSMNLSLSKVVALVLGMFLEWLLWLDKP</sequence>